<feature type="transmembrane region" description="Helical" evidence="8">
    <location>
        <begin position="104"/>
        <end position="120"/>
    </location>
</feature>
<comment type="subcellular location">
    <subcellularLocation>
        <location evidence="1 8">Cell membrane</location>
        <topology evidence="1 8">Multi-pass membrane protein</topology>
    </subcellularLocation>
</comment>
<feature type="transmembrane region" description="Helical" evidence="8">
    <location>
        <begin position="235"/>
        <end position="253"/>
    </location>
</feature>
<keyword evidence="10" id="KW-1185">Reference proteome</keyword>
<evidence type="ECO:0000256" key="2">
    <source>
        <dbReference type="ARBA" id="ARBA00009142"/>
    </source>
</evidence>
<reference evidence="10" key="1">
    <citation type="journal article" date="2019" name="Int. J. Syst. Evol. Microbiol.">
        <title>The Global Catalogue of Microorganisms (GCM) 10K type strain sequencing project: providing services to taxonomists for standard genome sequencing and annotation.</title>
        <authorList>
            <consortium name="The Broad Institute Genomics Platform"/>
            <consortium name="The Broad Institute Genome Sequencing Center for Infectious Disease"/>
            <person name="Wu L."/>
            <person name="Ma J."/>
        </authorList>
    </citation>
    <scope>NUCLEOTIDE SEQUENCE [LARGE SCALE GENOMIC DNA]</scope>
    <source>
        <strain evidence="10">CGMCC 1.15277</strain>
    </source>
</reference>
<protein>
    <recommendedName>
        <fullName evidence="8">Probable membrane transporter protein</fullName>
    </recommendedName>
</protein>
<dbReference type="InterPro" id="IPR052017">
    <property type="entry name" value="TSUP"/>
</dbReference>
<dbReference type="Pfam" id="PF01925">
    <property type="entry name" value="TauE"/>
    <property type="match status" value="1"/>
</dbReference>
<dbReference type="EMBL" id="JBHSUA010000007">
    <property type="protein sequence ID" value="MFC6395759.1"/>
    <property type="molecule type" value="Genomic_DNA"/>
</dbReference>
<evidence type="ECO:0000256" key="8">
    <source>
        <dbReference type="RuleBase" id="RU363041"/>
    </source>
</evidence>
<feature type="transmembrane region" description="Helical" evidence="8">
    <location>
        <begin position="204"/>
        <end position="223"/>
    </location>
</feature>
<evidence type="ECO:0000256" key="6">
    <source>
        <dbReference type="ARBA" id="ARBA00022989"/>
    </source>
</evidence>
<keyword evidence="4 8" id="KW-1003">Cell membrane</keyword>
<comment type="caution">
    <text evidence="9">The sequence shown here is derived from an EMBL/GenBank/DDBJ whole genome shotgun (WGS) entry which is preliminary data.</text>
</comment>
<gene>
    <name evidence="9" type="ORF">ACFP57_01945</name>
</gene>
<evidence type="ECO:0000256" key="4">
    <source>
        <dbReference type="ARBA" id="ARBA00022475"/>
    </source>
</evidence>
<evidence type="ECO:0000256" key="7">
    <source>
        <dbReference type="ARBA" id="ARBA00023136"/>
    </source>
</evidence>
<feature type="transmembrane region" description="Helical" evidence="8">
    <location>
        <begin position="164"/>
        <end position="184"/>
    </location>
</feature>
<accession>A0ABW1WX30</accession>
<evidence type="ECO:0000256" key="5">
    <source>
        <dbReference type="ARBA" id="ARBA00022692"/>
    </source>
</evidence>
<keyword evidence="3" id="KW-0813">Transport</keyword>
<dbReference type="RefSeq" id="WP_343884457.1">
    <property type="nucleotide sequence ID" value="NZ_BAAAKI010000002.1"/>
</dbReference>
<comment type="similarity">
    <text evidence="2 8">Belongs to the 4-toluene sulfonate uptake permease (TSUP) (TC 2.A.102) family.</text>
</comment>
<sequence>MDLAAHTIALLVAAALVAGWVDAVVGGGGLIQLPSLLIGLPADTPVATVSGTNKLSSACGTGVATATYLRRVPVQWRSAVPLMAAAFIGSACGAQLVRLLPKDWFTPIVLVVLVVVGTYTVRRPQLGLEHQLRHSGAAHIGRLVALGLGIGLYDGFLGPGTGTFFVIGLVAVLGHGFLQASVLTKLANLTTNIAALSVLGTSGHVLWGLGAAMAAANLTGGYLGARMALKHGNGFVRRVFLVVVSLLVVKLAGDTLTMVL</sequence>
<name>A0ABW1WX30_9ACTN</name>
<feature type="transmembrane region" description="Helical" evidence="8">
    <location>
        <begin position="140"/>
        <end position="157"/>
    </location>
</feature>
<dbReference type="PANTHER" id="PTHR30269:SF0">
    <property type="entry name" value="MEMBRANE TRANSPORTER PROTEIN YFCA-RELATED"/>
    <property type="match status" value="1"/>
</dbReference>
<keyword evidence="5 8" id="KW-0812">Transmembrane</keyword>
<feature type="transmembrane region" description="Helical" evidence="8">
    <location>
        <begin position="78"/>
        <end position="97"/>
    </location>
</feature>
<evidence type="ECO:0000313" key="10">
    <source>
        <dbReference type="Proteomes" id="UP001596266"/>
    </source>
</evidence>
<proteinExistence type="inferred from homology"/>
<dbReference type="PANTHER" id="PTHR30269">
    <property type="entry name" value="TRANSMEMBRANE PROTEIN YFCA"/>
    <property type="match status" value="1"/>
</dbReference>
<evidence type="ECO:0000313" key="9">
    <source>
        <dbReference type="EMBL" id="MFC6395759.1"/>
    </source>
</evidence>
<organism evidence="9 10">
    <name type="scientific">Luteococcus sanguinis</name>
    <dbReference type="NCBI Taxonomy" id="174038"/>
    <lineage>
        <taxon>Bacteria</taxon>
        <taxon>Bacillati</taxon>
        <taxon>Actinomycetota</taxon>
        <taxon>Actinomycetes</taxon>
        <taxon>Propionibacteriales</taxon>
        <taxon>Propionibacteriaceae</taxon>
        <taxon>Luteococcus</taxon>
    </lineage>
</organism>
<keyword evidence="6 8" id="KW-1133">Transmembrane helix</keyword>
<dbReference type="Proteomes" id="UP001596266">
    <property type="component" value="Unassembled WGS sequence"/>
</dbReference>
<keyword evidence="7 8" id="KW-0472">Membrane</keyword>
<evidence type="ECO:0000256" key="1">
    <source>
        <dbReference type="ARBA" id="ARBA00004651"/>
    </source>
</evidence>
<evidence type="ECO:0000256" key="3">
    <source>
        <dbReference type="ARBA" id="ARBA00022448"/>
    </source>
</evidence>
<dbReference type="InterPro" id="IPR002781">
    <property type="entry name" value="TM_pro_TauE-like"/>
</dbReference>